<dbReference type="Pfam" id="PF01145">
    <property type="entry name" value="Band_7"/>
    <property type="match status" value="1"/>
</dbReference>
<keyword evidence="3" id="KW-0999">Mitochondrion inner membrane</keyword>
<feature type="domain" description="Band 7" evidence="7">
    <location>
        <begin position="647"/>
        <end position="809"/>
    </location>
</feature>
<dbReference type="EMBL" id="LR900346">
    <property type="protein sequence ID" value="CAD7245309.1"/>
    <property type="molecule type" value="Genomic_DNA"/>
</dbReference>
<feature type="compositionally biased region" description="Basic residues" evidence="6">
    <location>
        <begin position="570"/>
        <end position="583"/>
    </location>
</feature>
<feature type="compositionally biased region" description="Acidic residues" evidence="6">
    <location>
        <begin position="449"/>
        <end position="463"/>
    </location>
</feature>
<dbReference type="InterPro" id="IPR036013">
    <property type="entry name" value="Band_7/SPFH_dom_sf"/>
</dbReference>
<dbReference type="Gene3D" id="3.30.479.30">
    <property type="entry name" value="Band 7 domain"/>
    <property type="match status" value="1"/>
</dbReference>
<reference evidence="8" key="1">
    <citation type="submission" date="2020-11" db="EMBL/GenBank/DDBJ databases">
        <authorList>
            <person name="Tran Van P."/>
        </authorList>
    </citation>
    <scope>NUCLEOTIDE SEQUENCE</scope>
</reference>
<dbReference type="SUPFAM" id="SSF117892">
    <property type="entry name" value="Band 7/SPFH domain"/>
    <property type="match status" value="1"/>
</dbReference>
<protein>
    <recommendedName>
        <fullName evidence="7">Band 7 domain-containing protein</fullName>
    </recommendedName>
</protein>
<evidence type="ECO:0000259" key="7">
    <source>
        <dbReference type="SMART" id="SM00244"/>
    </source>
</evidence>
<gene>
    <name evidence="8" type="ORF">DSTB1V02_LOCUS5183</name>
</gene>
<evidence type="ECO:0000256" key="5">
    <source>
        <dbReference type="ARBA" id="ARBA00023136"/>
    </source>
</evidence>
<evidence type="ECO:0000313" key="8">
    <source>
        <dbReference type="EMBL" id="CAD7245309.1"/>
    </source>
</evidence>
<dbReference type="GO" id="GO:0007005">
    <property type="term" value="P:mitochondrion organization"/>
    <property type="evidence" value="ECO:0007669"/>
    <property type="project" value="TreeGrafter"/>
</dbReference>
<dbReference type="FunFam" id="3.30.479.30:FF:000001">
    <property type="entry name" value="Prohibitin 2"/>
    <property type="match status" value="1"/>
</dbReference>
<sequence length="848" mass="95946">EDFQFLKFSSCEQKTLLSANIPNISLECLKKVRSENLLTNSRTVLMRQDDCWLVLQLCLAQYYKEKWGEFKAPVSDLLDFLQEVDRRKRGIIISHDSGLMEMHDDLYKRYEEFLHASNVTDIFSICHLAKETFRDKGLSLLFKEDKKICLLGMPSPHEVELARCMFEHAVQEVYVTRFDELEESDLETKCMSWDAFISKASSKGSPKSSASRVHTQKLVFSYLRLLVNSRDEIALATLLSSPGFQVTQEGFISIKRVAKNKNMPMFQTITSHIMRIRLGSKGYAPDKDCPLQAHLKPLSDFISFFETLQLVIEEEPDPIKAVNQLLRKVQGSLVKSMGPRFRVTVESVIEDLKSQLILLMRDVTQAGGKESPRSISDGATIAGRLTLKIKLFWSYSEIHLNEQVLRALVDILSCEPSPLSLLQSLDELKSTQSTPIRPSLLSWFRSPEEEQDQEENNTVEVDEMSLPLRERLEKRFPGSRPDSNPFPRSKSCMDWASPSALMPLENLPSPGPSTPVRAPPLKLGGKRSLEAEDEEESRKENDEDARCKGRRSLIREYSSADDPEVAGDKARKRKAPEKSKKKGKQDAPLTKGQTTLMRFFSTQSEMAQSKLNDWASKFTKGGGPPRGVGTGIKLLAVFGAAAYGVSQSFYTVEGGHRAIIFSRLHGVQNDIFAEGLHFRIPWFQYPIIYDIRAKPRKISSPTGSKDLQMVNISLRVLARPKASALPIMYRQLGLDYDERVLPSITNEVLKSVVAKFNASQLITQRQQVSLLIRRDLIERAKDFNIILDDVSITDLTFGKEYTQAVEAKQIAQQEAQRAAFVVEKAYQERQQKIVQAEGEAQAAKMISF</sequence>
<name>A0A7R8X8M8_9CRUS</name>
<dbReference type="OrthoDB" id="275637at2759"/>
<evidence type="ECO:0000256" key="3">
    <source>
        <dbReference type="ARBA" id="ARBA00022792"/>
    </source>
</evidence>
<feature type="compositionally biased region" description="Basic and acidic residues" evidence="6">
    <location>
        <begin position="536"/>
        <end position="547"/>
    </location>
</feature>
<comment type="similarity">
    <text evidence="2">Belongs to the prohibitin family.</text>
</comment>
<comment type="subcellular location">
    <subcellularLocation>
        <location evidence="1">Mitochondrion inner membrane</location>
    </subcellularLocation>
</comment>
<dbReference type="PRINTS" id="PR00679">
    <property type="entry name" value="PROHIBITIN"/>
</dbReference>
<keyword evidence="4" id="KW-0496">Mitochondrion</keyword>
<dbReference type="InterPro" id="IPR001107">
    <property type="entry name" value="Band_7"/>
</dbReference>
<dbReference type="InterPro" id="IPR000163">
    <property type="entry name" value="Prohibitin"/>
</dbReference>
<evidence type="ECO:0000313" key="9">
    <source>
        <dbReference type="Proteomes" id="UP000677054"/>
    </source>
</evidence>
<dbReference type="CDD" id="cd03401">
    <property type="entry name" value="SPFH_prohibitin"/>
    <property type="match status" value="1"/>
</dbReference>
<dbReference type="Proteomes" id="UP000677054">
    <property type="component" value="Unassembled WGS sequence"/>
</dbReference>
<feature type="non-terminal residue" evidence="8">
    <location>
        <position position="1"/>
    </location>
</feature>
<dbReference type="SMART" id="SM00244">
    <property type="entry name" value="PHB"/>
    <property type="match status" value="1"/>
</dbReference>
<proteinExistence type="inferred from homology"/>
<dbReference type="GO" id="GO:0005743">
    <property type="term" value="C:mitochondrial inner membrane"/>
    <property type="evidence" value="ECO:0007669"/>
    <property type="project" value="UniProtKB-SubCell"/>
</dbReference>
<keyword evidence="5" id="KW-0472">Membrane</keyword>
<accession>A0A7R8X8M8</accession>
<dbReference type="EMBL" id="CAJPEV010000829">
    <property type="protein sequence ID" value="CAG0888888.1"/>
    <property type="molecule type" value="Genomic_DNA"/>
</dbReference>
<dbReference type="PANTHER" id="PTHR23222:SF1">
    <property type="entry name" value="PROHIBITIN-2"/>
    <property type="match status" value="1"/>
</dbReference>
<evidence type="ECO:0000256" key="6">
    <source>
        <dbReference type="SAM" id="MobiDB-lite"/>
    </source>
</evidence>
<evidence type="ECO:0000256" key="4">
    <source>
        <dbReference type="ARBA" id="ARBA00023128"/>
    </source>
</evidence>
<keyword evidence="9" id="KW-1185">Reference proteome</keyword>
<evidence type="ECO:0000256" key="1">
    <source>
        <dbReference type="ARBA" id="ARBA00004273"/>
    </source>
</evidence>
<evidence type="ECO:0000256" key="2">
    <source>
        <dbReference type="ARBA" id="ARBA00009658"/>
    </source>
</evidence>
<organism evidence="8">
    <name type="scientific">Darwinula stevensoni</name>
    <dbReference type="NCBI Taxonomy" id="69355"/>
    <lineage>
        <taxon>Eukaryota</taxon>
        <taxon>Metazoa</taxon>
        <taxon>Ecdysozoa</taxon>
        <taxon>Arthropoda</taxon>
        <taxon>Crustacea</taxon>
        <taxon>Oligostraca</taxon>
        <taxon>Ostracoda</taxon>
        <taxon>Podocopa</taxon>
        <taxon>Podocopida</taxon>
        <taxon>Darwinulocopina</taxon>
        <taxon>Darwinuloidea</taxon>
        <taxon>Darwinulidae</taxon>
        <taxon>Darwinula</taxon>
    </lineage>
</organism>
<dbReference type="AlphaFoldDB" id="A0A7R8X8M8"/>
<dbReference type="PANTHER" id="PTHR23222">
    <property type="entry name" value="PROHIBITIN"/>
    <property type="match status" value="1"/>
</dbReference>
<feature type="region of interest" description="Disordered" evidence="6">
    <location>
        <begin position="441"/>
        <end position="592"/>
    </location>
</feature>
<dbReference type="Gene3D" id="1.10.486.10">
    <property type="entry name" value="PCRA, domain 4"/>
    <property type="match status" value="1"/>
</dbReference>